<accession>A0A9X2B0K7</accession>
<dbReference type="Gene3D" id="3.40.350.10">
    <property type="entry name" value="Creatinase/prolidase N-terminal domain"/>
    <property type="match status" value="1"/>
</dbReference>
<keyword evidence="5" id="KW-0479">Metal-binding</keyword>
<sequence>MEQTFFVNNRQKLIQALADDSIVVLFAGEAPHKSADCKYPFKPNCHYYYLTGLTKPSSILVITKQGAKVEETLFIEKVDPVQEKWTGKMMTVEEAKLISGIGKVQNLDSFEHFFHAAVTNYDYKSVSFDLERRGFHELPSQVELFARKVREQYPWLAVHNLYRLVSRLRMFKSQEEIAKMKRAIEITKDGIERMASHMRPGINEAELEAHFSFNLRVSGAKHYAFDPIVAGGARATVLHYEDNDHVVQDGELVLIDIGAEFDHYNADITRTFPVNGTFSERQKSIYNLVLKAELEIIKAIKPGIPFGNLNEIAKQVLAEGCKELGVIGNDEELANVYYHGVSHSLGLDTHDVGDFKGLELQPGMVLTVEPGLYLSEEGIGIRIEDDVLVTANGCEVLSEGILKTVDEIEAFMAKAKAAK</sequence>
<gene>
    <name evidence="9" type="ORF">MUG84_01015</name>
</gene>
<dbReference type="CDD" id="cd01087">
    <property type="entry name" value="Prolidase"/>
    <property type="match status" value="1"/>
</dbReference>
<evidence type="ECO:0000256" key="3">
    <source>
        <dbReference type="ARBA" id="ARBA00008766"/>
    </source>
</evidence>
<dbReference type="InterPro" id="IPR036005">
    <property type="entry name" value="Creatinase/aminopeptidase-like"/>
</dbReference>
<comment type="cofactor">
    <cofactor evidence="2">
        <name>Mn(2+)</name>
        <dbReference type="ChEBI" id="CHEBI:29035"/>
    </cofactor>
</comment>
<evidence type="ECO:0000256" key="7">
    <source>
        <dbReference type="ARBA" id="ARBA00023211"/>
    </source>
</evidence>
<dbReference type="GO" id="GO:0005829">
    <property type="term" value="C:cytosol"/>
    <property type="evidence" value="ECO:0007669"/>
    <property type="project" value="TreeGrafter"/>
</dbReference>
<dbReference type="Gene3D" id="3.90.230.10">
    <property type="entry name" value="Creatinase/methionine aminopeptidase superfamily"/>
    <property type="match status" value="1"/>
</dbReference>
<keyword evidence="9" id="KW-0031">Aminopeptidase</keyword>
<organism evidence="9 10">
    <name type="scientific">Paenibacillus mangrovi</name>
    <dbReference type="NCBI Taxonomy" id="2931978"/>
    <lineage>
        <taxon>Bacteria</taxon>
        <taxon>Bacillati</taxon>
        <taxon>Bacillota</taxon>
        <taxon>Bacilli</taxon>
        <taxon>Bacillales</taxon>
        <taxon>Paenibacillaceae</taxon>
        <taxon>Paenibacillus</taxon>
    </lineage>
</organism>
<dbReference type="SUPFAM" id="SSF55920">
    <property type="entry name" value="Creatinase/aminopeptidase"/>
    <property type="match status" value="1"/>
</dbReference>
<comment type="similarity">
    <text evidence="3">Belongs to the peptidase M24B family.</text>
</comment>
<dbReference type="Proteomes" id="UP001139347">
    <property type="component" value="Unassembled WGS sequence"/>
</dbReference>
<dbReference type="PANTHER" id="PTHR43226:SF4">
    <property type="entry name" value="XAA-PRO AMINOPEPTIDASE 3"/>
    <property type="match status" value="1"/>
</dbReference>
<evidence type="ECO:0000259" key="8">
    <source>
        <dbReference type="SMART" id="SM01011"/>
    </source>
</evidence>
<comment type="catalytic activity">
    <reaction evidence="1">
        <text>Release of any N-terminal amino acid, including proline, that is linked to proline, even from a dipeptide or tripeptide.</text>
        <dbReference type="EC" id="3.4.11.9"/>
    </reaction>
</comment>
<dbReference type="InterPro" id="IPR007865">
    <property type="entry name" value="Aminopep_P_N"/>
</dbReference>
<evidence type="ECO:0000256" key="2">
    <source>
        <dbReference type="ARBA" id="ARBA00001936"/>
    </source>
</evidence>
<evidence type="ECO:0000256" key="6">
    <source>
        <dbReference type="ARBA" id="ARBA00022801"/>
    </source>
</evidence>
<comment type="caution">
    <text evidence="9">The sequence shown here is derived from an EMBL/GenBank/DDBJ whole genome shotgun (WGS) entry which is preliminary data.</text>
</comment>
<keyword evidence="9" id="KW-0645">Protease</keyword>
<evidence type="ECO:0000313" key="10">
    <source>
        <dbReference type="Proteomes" id="UP001139347"/>
    </source>
</evidence>
<dbReference type="InterPro" id="IPR052433">
    <property type="entry name" value="X-Pro_dipept-like"/>
</dbReference>
<evidence type="ECO:0000256" key="4">
    <source>
        <dbReference type="ARBA" id="ARBA00012574"/>
    </source>
</evidence>
<protein>
    <recommendedName>
        <fullName evidence="4">Xaa-Pro aminopeptidase</fullName>
        <ecNumber evidence="4">3.4.11.9</ecNumber>
    </recommendedName>
</protein>
<evidence type="ECO:0000256" key="5">
    <source>
        <dbReference type="ARBA" id="ARBA00022723"/>
    </source>
</evidence>
<reference evidence="9" key="1">
    <citation type="submission" date="2022-04" db="EMBL/GenBank/DDBJ databases">
        <title>Paenibacillus mangrovi sp. nov., a novel endophytic bacterium isolated from bark of Kandelia candel.</title>
        <authorList>
            <person name="Tuo L."/>
        </authorList>
    </citation>
    <scope>NUCLEOTIDE SEQUENCE</scope>
    <source>
        <strain evidence="9">KQZ6P-2</strain>
    </source>
</reference>
<dbReference type="RefSeq" id="WP_244717950.1">
    <property type="nucleotide sequence ID" value="NZ_JALIRP010000001.1"/>
</dbReference>
<keyword evidence="6" id="KW-0378">Hydrolase</keyword>
<dbReference type="GO" id="GO:0070006">
    <property type="term" value="F:metalloaminopeptidase activity"/>
    <property type="evidence" value="ECO:0007669"/>
    <property type="project" value="InterPro"/>
</dbReference>
<dbReference type="InterPro" id="IPR001714">
    <property type="entry name" value="Pept_M24_MAP"/>
</dbReference>
<keyword evidence="7" id="KW-0464">Manganese</keyword>
<keyword evidence="10" id="KW-1185">Reference proteome</keyword>
<dbReference type="SMART" id="SM01011">
    <property type="entry name" value="AMP_N"/>
    <property type="match status" value="1"/>
</dbReference>
<dbReference type="InterPro" id="IPR029149">
    <property type="entry name" value="Creatin/AminoP/Spt16_N"/>
</dbReference>
<dbReference type="EC" id="3.4.11.9" evidence="4"/>
<dbReference type="PANTHER" id="PTHR43226">
    <property type="entry name" value="XAA-PRO AMINOPEPTIDASE 3"/>
    <property type="match status" value="1"/>
</dbReference>
<dbReference type="EMBL" id="JALIRP010000001">
    <property type="protein sequence ID" value="MCJ8010321.1"/>
    <property type="molecule type" value="Genomic_DNA"/>
</dbReference>
<dbReference type="AlphaFoldDB" id="A0A9X2B0K7"/>
<dbReference type="InterPro" id="IPR000994">
    <property type="entry name" value="Pept_M24"/>
</dbReference>
<proteinExistence type="inferred from homology"/>
<dbReference type="Pfam" id="PF00557">
    <property type="entry name" value="Peptidase_M24"/>
    <property type="match status" value="1"/>
</dbReference>
<dbReference type="GO" id="GO:0006508">
    <property type="term" value="P:proteolysis"/>
    <property type="evidence" value="ECO:0007669"/>
    <property type="project" value="TreeGrafter"/>
</dbReference>
<evidence type="ECO:0000313" key="9">
    <source>
        <dbReference type="EMBL" id="MCJ8010321.1"/>
    </source>
</evidence>
<evidence type="ECO:0000256" key="1">
    <source>
        <dbReference type="ARBA" id="ARBA00001424"/>
    </source>
</evidence>
<dbReference type="PRINTS" id="PR00599">
    <property type="entry name" value="MAPEPTIDASE"/>
</dbReference>
<dbReference type="Pfam" id="PF05195">
    <property type="entry name" value="AMP_N"/>
    <property type="match status" value="1"/>
</dbReference>
<dbReference type="SUPFAM" id="SSF53092">
    <property type="entry name" value="Creatinase/prolidase N-terminal domain"/>
    <property type="match status" value="1"/>
</dbReference>
<dbReference type="GO" id="GO:0030145">
    <property type="term" value="F:manganese ion binding"/>
    <property type="evidence" value="ECO:0007669"/>
    <property type="project" value="InterPro"/>
</dbReference>
<feature type="domain" description="Aminopeptidase P N-terminal" evidence="8">
    <location>
        <begin position="1"/>
        <end position="135"/>
    </location>
</feature>
<name>A0A9X2B0K7_9BACL</name>